<feature type="region of interest" description="Disordered" evidence="1">
    <location>
        <begin position="1"/>
        <end position="31"/>
    </location>
</feature>
<keyword evidence="4" id="KW-1185">Reference proteome</keyword>
<evidence type="ECO:0000256" key="1">
    <source>
        <dbReference type="SAM" id="MobiDB-lite"/>
    </source>
</evidence>
<proteinExistence type="predicted"/>
<gene>
    <name evidence="3" type="ORF">EDB92DRAFT_83340</name>
</gene>
<feature type="domain" description="C2" evidence="2">
    <location>
        <begin position="18"/>
        <end position="142"/>
    </location>
</feature>
<protein>
    <recommendedName>
        <fullName evidence="2">C2 domain-containing protein</fullName>
    </recommendedName>
</protein>
<organism evidence="3 4">
    <name type="scientific">Lactarius akahatsu</name>
    <dbReference type="NCBI Taxonomy" id="416441"/>
    <lineage>
        <taxon>Eukaryota</taxon>
        <taxon>Fungi</taxon>
        <taxon>Dikarya</taxon>
        <taxon>Basidiomycota</taxon>
        <taxon>Agaricomycotina</taxon>
        <taxon>Agaricomycetes</taxon>
        <taxon>Russulales</taxon>
        <taxon>Russulaceae</taxon>
        <taxon>Lactarius</taxon>
    </lineage>
</organism>
<dbReference type="PROSITE" id="PS50004">
    <property type="entry name" value="C2"/>
    <property type="match status" value="1"/>
</dbReference>
<feature type="region of interest" description="Disordered" evidence="1">
    <location>
        <begin position="174"/>
        <end position="196"/>
    </location>
</feature>
<sequence>MATAQYLEHQQTSSNSLGPSAPQISGRGSQITESQGTLSQLRVEVTVIRVHNVPHIKKQFGPKRRFFVTLTSHATVKTKSVQIDGQTVHWNQTLGAFSAQQSSPIILRLYEKRYLHPDVVIGTHQILIPAESQSDVPVEISNGDGEAGKSTQPVTLYLTIAVSSDATSPIFSTTPEVLTKEDNSSDEEPTKPTPVQAEMSPAEDALIALHRADDAKKLIDRRDIWNGAVSRIKWVMDTVSPIAELHPFAKMAYGLVSAIPGTLLKQYERDDNVLTLLEAMHDAFDFAQHEDTLKSIKPDSRQAEILNTMLRDVCSCSDFIRSYAKDEQFCTLSSSPLLADVNA</sequence>
<feature type="compositionally biased region" description="Polar residues" evidence="1">
    <location>
        <begin position="8"/>
        <end position="31"/>
    </location>
</feature>
<accession>A0AAD4QFY4</accession>
<dbReference type="SUPFAM" id="SSF49562">
    <property type="entry name" value="C2 domain (Calcium/lipid-binding domain, CaLB)"/>
    <property type="match status" value="1"/>
</dbReference>
<evidence type="ECO:0000259" key="2">
    <source>
        <dbReference type="PROSITE" id="PS50004"/>
    </source>
</evidence>
<evidence type="ECO:0000313" key="4">
    <source>
        <dbReference type="Proteomes" id="UP001201163"/>
    </source>
</evidence>
<dbReference type="InterPro" id="IPR000008">
    <property type="entry name" value="C2_dom"/>
</dbReference>
<evidence type="ECO:0000313" key="3">
    <source>
        <dbReference type="EMBL" id="KAH9001614.1"/>
    </source>
</evidence>
<dbReference type="Proteomes" id="UP001201163">
    <property type="component" value="Unassembled WGS sequence"/>
</dbReference>
<dbReference type="AlphaFoldDB" id="A0AAD4QFY4"/>
<name>A0AAD4QFY4_9AGAM</name>
<comment type="caution">
    <text evidence="3">The sequence shown here is derived from an EMBL/GenBank/DDBJ whole genome shotgun (WGS) entry which is preliminary data.</text>
</comment>
<dbReference type="EMBL" id="JAKELL010000001">
    <property type="protein sequence ID" value="KAH9001614.1"/>
    <property type="molecule type" value="Genomic_DNA"/>
</dbReference>
<reference evidence="3" key="1">
    <citation type="submission" date="2022-01" db="EMBL/GenBank/DDBJ databases">
        <title>Comparative genomics reveals a dynamic genome evolution in the ectomycorrhizal milk-cap (Lactarius) mushrooms.</title>
        <authorList>
            <consortium name="DOE Joint Genome Institute"/>
            <person name="Lebreton A."/>
            <person name="Tang N."/>
            <person name="Kuo A."/>
            <person name="LaButti K."/>
            <person name="Drula E."/>
            <person name="Barry K."/>
            <person name="Clum A."/>
            <person name="Lipzen A."/>
            <person name="Mousain D."/>
            <person name="Ng V."/>
            <person name="Wang R."/>
            <person name="Wang X."/>
            <person name="Dai Y."/>
            <person name="Henrissat B."/>
            <person name="Grigoriev I.V."/>
            <person name="Guerin-Laguette A."/>
            <person name="Yu F."/>
            <person name="Martin F.M."/>
        </authorList>
    </citation>
    <scope>NUCLEOTIDE SEQUENCE</scope>
    <source>
        <strain evidence="3">QP</strain>
    </source>
</reference>
<dbReference type="InterPro" id="IPR035892">
    <property type="entry name" value="C2_domain_sf"/>
</dbReference>